<evidence type="ECO:0000313" key="2">
    <source>
        <dbReference type="EMBL" id="AKO61004.1"/>
    </source>
</evidence>
<sequence>MCKKSTEETEQLIIDSYVEGETSLREVAEICKTDHHRVKRVLEKFGITIVKAKRKPFSSEHRKKLSDIAKGRPSWAKGKKMPKESLYKNMASHLRFDVGWEWLSRYEDIEKLKFLNRSITNRDNRWIISTEDYKVFIERFYYCEQFNKLYFKWLGTNDKYLKPSIDHVVPKAKGGSNTISNLQFLTWFENRCKNDLSQVEWDLIKSNLGDYLLSV</sequence>
<dbReference type="Proteomes" id="UP000202763">
    <property type="component" value="Segment"/>
</dbReference>
<dbReference type="RefSeq" id="YP_009225537.1">
    <property type="nucleotide sequence ID" value="NC_029094.1"/>
</dbReference>
<dbReference type="KEGG" id="vg:26796598"/>
<evidence type="ECO:0000259" key="1">
    <source>
        <dbReference type="SMART" id="SM00507"/>
    </source>
</evidence>
<dbReference type="Gene3D" id="1.10.30.50">
    <property type="match status" value="1"/>
</dbReference>
<organism evidence="2 3">
    <name type="scientific">Pseudoalteromonas phage H101</name>
    <dbReference type="NCBI Taxonomy" id="1654919"/>
    <lineage>
        <taxon>Viruses</taxon>
        <taxon>Duplodnaviria</taxon>
        <taxon>Heunggongvirae</taxon>
        <taxon>Uroviricota</taxon>
        <taxon>Caudoviricetes</taxon>
        <taxon>Shandongvirus</taxon>
        <taxon>Shandongvirus H101</taxon>
    </lineage>
</organism>
<dbReference type="CDD" id="cd00085">
    <property type="entry name" value="HNHc"/>
    <property type="match status" value="1"/>
</dbReference>
<keyword evidence="3" id="KW-1185">Reference proteome</keyword>
<evidence type="ECO:0000313" key="3">
    <source>
        <dbReference type="Proteomes" id="UP000202763"/>
    </source>
</evidence>
<dbReference type="GO" id="GO:0008270">
    <property type="term" value="F:zinc ion binding"/>
    <property type="evidence" value="ECO:0007669"/>
    <property type="project" value="InterPro"/>
</dbReference>
<dbReference type="InterPro" id="IPR002711">
    <property type="entry name" value="HNH"/>
</dbReference>
<protein>
    <recommendedName>
        <fullName evidence="1">HNH nuclease domain-containing protein</fullName>
    </recommendedName>
</protein>
<dbReference type="GO" id="GO:0004519">
    <property type="term" value="F:endonuclease activity"/>
    <property type="evidence" value="ECO:0007669"/>
    <property type="project" value="InterPro"/>
</dbReference>
<name>A0A0H4IN70_9CAUD</name>
<dbReference type="GeneID" id="26796598"/>
<dbReference type="SMART" id="SM00507">
    <property type="entry name" value="HNHc"/>
    <property type="match status" value="1"/>
</dbReference>
<accession>A0A0H4IN70</accession>
<feature type="domain" description="HNH nuclease" evidence="1">
    <location>
        <begin position="142"/>
        <end position="191"/>
    </location>
</feature>
<proteinExistence type="predicted"/>
<dbReference type="EMBL" id="KR534323">
    <property type="protein sequence ID" value="AKO61004.1"/>
    <property type="molecule type" value="Genomic_DNA"/>
</dbReference>
<dbReference type="GO" id="GO:0003676">
    <property type="term" value="F:nucleic acid binding"/>
    <property type="evidence" value="ECO:0007669"/>
    <property type="project" value="InterPro"/>
</dbReference>
<reference evidence="2 3" key="1">
    <citation type="submission" date="2015-05" db="EMBL/GenBank/DDBJ databases">
        <authorList>
            <person name="Wang D.B."/>
            <person name="Wang M."/>
        </authorList>
    </citation>
    <scope>NUCLEOTIDE SEQUENCE [LARGE SCALE GENOMIC DNA]</scope>
</reference>
<dbReference type="Pfam" id="PF01844">
    <property type="entry name" value="HNH"/>
    <property type="match status" value="1"/>
</dbReference>
<dbReference type="InterPro" id="IPR003615">
    <property type="entry name" value="HNH_nuc"/>
</dbReference>